<reference evidence="1 2" key="2">
    <citation type="journal article" date="2022" name="Mol. Ecol. Resour.">
        <title>The genomes of chicory, endive, great burdock and yacon provide insights into Asteraceae paleo-polyploidization history and plant inulin production.</title>
        <authorList>
            <person name="Fan W."/>
            <person name="Wang S."/>
            <person name="Wang H."/>
            <person name="Wang A."/>
            <person name="Jiang F."/>
            <person name="Liu H."/>
            <person name="Zhao H."/>
            <person name="Xu D."/>
            <person name="Zhang Y."/>
        </authorList>
    </citation>
    <scope>NUCLEOTIDE SEQUENCE [LARGE SCALE GENOMIC DNA]</scope>
    <source>
        <strain evidence="2">cv. Yunnan</strain>
        <tissue evidence="1">Leaves</tissue>
    </source>
</reference>
<accession>A0ACB8YQT0</accession>
<proteinExistence type="predicted"/>
<name>A0ACB8YQT0_9ASTR</name>
<sequence length="91" mass="10479">MCSFLPHTIDRNPNEKLASQISQTPEEQMQVVQRFSFKVVEKNPLRKSMGGMHIKVTSQRDPASIPRLTFLRVSCRLVPKRLSQLMLLCLL</sequence>
<reference evidence="2" key="1">
    <citation type="journal article" date="2022" name="Mol. Ecol. Resour.">
        <title>The genomes of chicory, endive, great burdock and yacon provide insights into Asteraceae palaeo-polyploidization history and plant inulin production.</title>
        <authorList>
            <person name="Fan W."/>
            <person name="Wang S."/>
            <person name="Wang H."/>
            <person name="Wang A."/>
            <person name="Jiang F."/>
            <person name="Liu H."/>
            <person name="Zhao H."/>
            <person name="Xu D."/>
            <person name="Zhang Y."/>
        </authorList>
    </citation>
    <scope>NUCLEOTIDE SEQUENCE [LARGE SCALE GENOMIC DNA]</scope>
    <source>
        <strain evidence="2">cv. Yunnan</strain>
    </source>
</reference>
<evidence type="ECO:0000313" key="2">
    <source>
        <dbReference type="Proteomes" id="UP001056120"/>
    </source>
</evidence>
<comment type="caution">
    <text evidence="1">The sequence shown here is derived from an EMBL/GenBank/DDBJ whole genome shotgun (WGS) entry which is preliminary data.</text>
</comment>
<organism evidence="1 2">
    <name type="scientific">Smallanthus sonchifolius</name>
    <dbReference type="NCBI Taxonomy" id="185202"/>
    <lineage>
        <taxon>Eukaryota</taxon>
        <taxon>Viridiplantae</taxon>
        <taxon>Streptophyta</taxon>
        <taxon>Embryophyta</taxon>
        <taxon>Tracheophyta</taxon>
        <taxon>Spermatophyta</taxon>
        <taxon>Magnoliopsida</taxon>
        <taxon>eudicotyledons</taxon>
        <taxon>Gunneridae</taxon>
        <taxon>Pentapetalae</taxon>
        <taxon>asterids</taxon>
        <taxon>campanulids</taxon>
        <taxon>Asterales</taxon>
        <taxon>Asteraceae</taxon>
        <taxon>Asteroideae</taxon>
        <taxon>Heliantheae alliance</taxon>
        <taxon>Millerieae</taxon>
        <taxon>Smallanthus</taxon>
    </lineage>
</organism>
<dbReference type="EMBL" id="CM042044">
    <property type="protein sequence ID" value="KAI3687294.1"/>
    <property type="molecule type" value="Genomic_DNA"/>
</dbReference>
<dbReference type="Proteomes" id="UP001056120">
    <property type="component" value="Linkage Group LG27"/>
</dbReference>
<gene>
    <name evidence="1" type="ORF">L1987_80988</name>
</gene>
<evidence type="ECO:0000313" key="1">
    <source>
        <dbReference type="EMBL" id="KAI3687294.1"/>
    </source>
</evidence>
<keyword evidence="2" id="KW-1185">Reference proteome</keyword>
<protein>
    <submittedName>
        <fullName evidence="1">Uncharacterized protein</fullName>
    </submittedName>
</protein>